<dbReference type="AlphaFoldDB" id="A0A1C0ALQ4"/>
<dbReference type="Gene3D" id="3.10.580.10">
    <property type="entry name" value="CBS-domain"/>
    <property type="match status" value="1"/>
</dbReference>
<gene>
    <name evidence="2" type="ORF">BCR15_03900</name>
</gene>
<dbReference type="CDD" id="cd04622">
    <property type="entry name" value="CBS_pair_HRP1_like"/>
    <property type="match status" value="1"/>
</dbReference>
<sequence>MKTARDLMTSPAECLAPTATLAEAARQLSQHDVGSMPVTDGDLLVGVVTDRDIVVKGIAVGLDPASATVAEIATPDVVTVGVDHDAKDVARILAETQIRRIPVVEEGRVVGIIAQADIARTLGDRLTGDIVEDISR</sequence>
<dbReference type="PANTHER" id="PTHR48108">
    <property type="entry name" value="CBS DOMAIN-CONTAINING PROTEIN CBSX2, CHLOROPLASTIC"/>
    <property type="match status" value="1"/>
</dbReference>
<accession>A0A1C0ALQ4</accession>
<dbReference type="SMART" id="SM00116">
    <property type="entry name" value="CBS"/>
    <property type="match status" value="2"/>
</dbReference>
<dbReference type="PROSITE" id="PS51371">
    <property type="entry name" value="CBS"/>
    <property type="match status" value="2"/>
</dbReference>
<dbReference type="Pfam" id="PF00571">
    <property type="entry name" value="CBS"/>
    <property type="match status" value="2"/>
</dbReference>
<dbReference type="Proteomes" id="UP000093501">
    <property type="component" value="Unassembled WGS sequence"/>
</dbReference>
<comment type="caution">
    <text evidence="2">The sequence shown here is derived from an EMBL/GenBank/DDBJ whole genome shotgun (WGS) entry which is preliminary data.</text>
</comment>
<dbReference type="InterPro" id="IPR000644">
    <property type="entry name" value="CBS_dom"/>
</dbReference>
<evidence type="ECO:0000313" key="2">
    <source>
        <dbReference type="EMBL" id="OCL33792.1"/>
    </source>
</evidence>
<dbReference type="SUPFAM" id="SSF54631">
    <property type="entry name" value="CBS-domain pair"/>
    <property type="match status" value="1"/>
</dbReference>
<dbReference type="InterPro" id="IPR046342">
    <property type="entry name" value="CBS_dom_sf"/>
</dbReference>
<evidence type="ECO:0000256" key="1">
    <source>
        <dbReference type="ARBA" id="ARBA00022737"/>
    </source>
</evidence>
<reference evidence="3" key="1">
    <citation type="submission" date="2016-07" db="EMBL/GenBank/DDBJ databases">
        <authorList>
            <person name="Florea S."/>
            <person name="Webb J.S."/>
            <person name="Jaromczyk J."/>
            <person name="Schardl C.L."/>
        </authorList>
    </citation>
    <scope>NUCLEOTIDE SEQUENCE [LARGE SCALE GENOMIC DNA]</scope>
    <source>
        <strain evidence="3">IPBSL-7</strain>
    </source>
</reference>
<dbReference type="PANTHER" id="PTHR48108:SF34">
    <property type="entry name" value="CBS DOMAIN-CONTAINING PROTEIN YHCV"/>
    <property type="match status" value="1"/>
</dbReference>
<dbReference type="InterPro" id="IPR051462">
    <property type="entry name" value="CBS_domain-containing"/>
</dbReference>
<organism evidence="2 3">
    <name type="scientific">Tessaracoccus lapidicaptus</name>
    <dbReference type="NCBI Taxonomy" id="1427523"/>
    <lineage>
        <taxon>Bacteria</taxon>
        <taxon>Bacillati</taxon>
        <taxon>Actinomycetota</taxon>
        <taxon>Actinomycetes</taxon>
        <taxon>Propionibacteriales</taxon>
        <taxon>Propionibacteriaceae</taxon>
        <taxon>Tessaracoccus</taxon>
    </lineage>
</organism>
<name>A0A1C0ALQ4_9ACTN</name>
<proteinExistence type="predicted"/>
<protein>
    <submittedName>
        <fullName evidence="2">Uncharacterized protein</fullName>
    </submittedName>
</protein>
<keyword evidence="3" id="KW-1185">Reference proteome</keyword>
<keyword evidence="1" id="KW-0677">Repeat</keyword>
<evidence type="ECO:0000313" key="3">
    <source>
        <dbReference type="Proteomes" id="UP000093501"/>
    </source>
</evidence>
<dbReference type="RefSeq" id="WP_068751550.1">
    <property type="nucleotide sequence ID" value="NZ_LR214441.1"/>
</dbReference>
<dbReference type="EMBL" id="MBQD01000021">
    <property type="protein sequence ID" value="OCL33792.1"/>
    <property type="molecule type" value="Genomic_DNA"/>
</dbReference>